<dbReference type="Proteomes" id="UP000186698">
    <property type="component" value="Chromosome 2S"/>
</dbReference>
<dbReference type="Gene3D" id="2.60.40.10">
    <property type="entry name" value="Immunoglobulins"/>
    <property type="match status" value="1"/>
</dbReference>
<dbReference type="PANTHER" id="PTHR12080">
    <property type="entry name" value="SIGNALING LYMPHOCYTIC ACTIVATION MOLECULE"/>
    <property type="match status" value="1"/>
</dbReference>
<evidence type="ECO:0000313" key="7">
    <source>
        <dbReference type="Proteomes" id="UP000186698"/>
    </source>
</evidence>
<name>A0A1L8H5V4_XENLA</name>
<dbReference type="GO" id="GO:0016020">
    <property type="term" value="C:membrane"/>
    <property type="evidence" value="ECO:0007669"/>
    <property type="project" value="UniProtKB-SubCell"/>
</dbReference>
<dbReference type="KEGG" id="xla:108709305"/>
<dbReference type="Bgee" id="108709305">
    <property type="expression patterns" value="Expressed in spleen and 8 other cell types or tissues"/>
</dbReference>
<dbReference type="PRINTS" id="PR01870">
    <property type="entry name" value="CD2ANTIGEN"/>
</dbReference>
<dbReference type="AlphaFoldDB" id="A0A1L8H5V4"/>
<feature type="compositionally biased region" description="Polar residues" evidence="5">
    <location>
        <begin position="240"/>
        <end position="250"/>
    </location>
</feature>
<dbReference type="RefSeq" id="XP_018104516.1">
    <property type="nucleotide sequence ID" value="XM_018249027.2"/>
</dbReference>
<sequence>MDRQSTHIFQLCMGFWILMFSGWAAGNDPEYVALSNSVLINIPSYSNAENDQVTWKDGNGTLMERFRKSSSYYQTKGYECELFRKGSLYLKQLGKVGDETYRVEVYNQNGKQITDTTILVTVIERVRSPILNYTCAGKQINLSCDVPEGPTTTSMKISWNNKERKRLLSVLRGNLMFKNASFQLLLHSMILKCWTGLQQTSQTTTRDQRSNHMGPKSQTAHQLSQRAAHSKQRGAKFPDQASQKQQTPSQPQRPPVPANHPCDQLPYPQPP</sequence>
<gene>
    <name evidence="8" type="primary">LOC108709305</name>
</gene>
<dbReference type="InterPro" id="IPR013783">
    <property type="entry name" value="Ig-like_fold"/>
</dbReference>
<dbReference type="STRING" id="8355.A0A1L8H5V4"/>
<evidence type="ECO:0000256" key="6">
    <source>
        <dbReference type="SAM" id="SignalP"/>
    </source>
</evidence>
<comment type="subcellular location">
    <subcellularLocation>
        <location evidence="1">Membrane</location>
    </subcellularLocation>
</comment>
<keyword evidence="3" id="KW-0472">Membrane</keyword>
<feature type="region of interest" description="Disordered" evidence="5">
    <location>
        <begin position="202"/>
        <end position="271"/>
    </location>
</feature>
<keyword evidence="4" id="KW-0325">Glycoprotein</keyword>
<dbReference type="SUPFAM" id="SSF48726">
    <property type="entry name" value="Immunoglobulin"/>
    <property type="match status" value="1"/>
</dbReference>
<keyword evidence="2 6" id="KW-0732">Signal</keyword>
<organism evidence="7 8">
    <name type="scientific">Xenopus laevis</name>
    <name type="common">African clawed frog</name>
    <dbReference type="NCBI Taxonomy" id="8355"/>
    <lineage>
        <taxon>Eukaryota</taxon>
        <taxon>Metazoa</taxon>
        <taxon>Chordata</taxon>
        <taxon>Craniata</taxon>
        <taxon>Vertebrata</taxon>
        <taxon>Euteleostomi</taxon>
        <taxon>Amphibia</taxon>
        <taxon>Batrachia</taxon>
        <taxon>Anura</taxon>
        <taxon>Pipoidea</taxon>
        <taxon>Pipidae</taxon>
        <taxon>Xenopodinae</taxon>
        <taxon>Xenopus</taxon>
        <taxon>Xenopus</taxon>
    </lineage>
</organism>
<feature type="compositionally biased region" description="Polar residues" evidence="5">
    <location>
        <begin position="216"/>
        <end position="227"/>
    </location>
</feature>
<dbReference type="OrthoDB" id="8439544at2759"/>
<dbReference type="PANTHER" id="PTHR12080:SF130">
    <property type="entry name" value="FC RECEPTOR-LIKE PROTEIN 5 ISOFORM X1"/>
    <property type="match status" value="1"/>
</dbReference>
<evidence type="ECO:0000313" key="8">
    <source>
        <dbReference type="RefSeq" id="XP_018104516.1"/>
    </source>
</evidence>
<dbReference type="InterPro" id="IPR015632">
    <property type="entry name" value="CD2"/>
</dbReference>
<evidence type="ECO:0000256" key="5">
    <source>
        <dbReference type="SAM" id="MobiDB-lite"/>
    </source>
</evidence>
<dbReference type="InterPro" id="IPR015631">
    <property type="entry name" value="CD2/SLAM_rcpt"/>
</dbReference>
<reference evidence="7" key="1">
    <citation type="submission" date="2024-06" db="UniProtKB">
        <authorList>
            <consortium name="RefSeq"/>
        </authorList>
    </citation>
    <scope>NUCLEOTIDE SEQUENCE [LARGE SCALE GENOMIC DNA]</scope>
    <source>
        <strain evidence="7">J_2021</strain>
    </source>
</reference>
<proteinExistence type="predicted"/>
<dbReference type="InterPro" id="IPR036179">
    <property type="entry name" value="Ig-like_dom_sf"/>
</dbReference>
<feature type="chain" id="PRO_5043601761" evidence="6">
    <location>
        <begin position="27"/>
        <end position="271"/>
    </location>
</feature>
<evidence type="ECO:0000256" key="2">
    <source>
        <dbReference type="ARBA" id="ARBA00022729"/>
    </source>
</evidence>
<keyword evidence="7" id="KW-1185">Reference proteome</keyword>
<protein>
    <submittedName>
        <fullName evidence="8">T-cell surface antigen CD2</fullName>
    </submittedName>
</protein>
<reference evidence="8" key="2">
    <citation type="submission" date="2025-08" db="UniProtKB">
        <authorList>
            <consortium name="RefSeq"/>
        </authorList>
    </citation>
    <scope>IDENTIFICATION</scope>
    <source>
        <strain evidence="8">J_2021</strain>
        <tissue evidence="8">Erythrocytes</tissue>
    </source>
</reference>
<feature type="signal peptide" evidence="6">
    <location>
        <begin position="1"/>
        <end position="26"/>
    </location>
</feature>
<dbReference type="GeneID" id="108709305"/>
<evidence type="ECO:0000256" key="4">
    <source>
        <dbReference type="ARBA" id="ARBA00023180"/>
    </source>
</evidence>
<evidence type="ECO:0000256" key="1">
    <source>
        <dbReference type="ARBA" id="ARBA00004370"/>
    </source>
</evidence>
<evidence type="ECO:0000256" key="3">
    <source>
        <dbReference type="ARBA" id="ARBA00023136"/>
    </source>
</evidence>
<dbReference type="PaxDb" id="8355-A0A1L8H5V4"/>
<accession>A0A1L8H5V4</accession>